<proteinExistence type="predicted"/>
<dbReference type="AlphaFoldDB" id="A0A3L6QIE9"/>
<dbReference type="Proteomes" id="UP000275267">
    <property type="component" value="Unassembled WGS sequence"/>
</dbReference>
<accession>A0A3L6QIE9</accession>
<evidence type="ECO:0000256" key="1">
    <source>
        <dbReference type="SAM" id="MobiDB-lite"/>
    </source>
</evidence>
<gene>
    <name evidence="2" type="ORF">C2845_PM12G01920</name>
</gene>
<reference evidence="3" key="1">
    <citation type="journal article" date="2019" name="Nat. Commun.">
        <title>The genome of broomcorn millet.</title>
        <authorList>
            <person name="Zou C."/>
            <person name="Miki D."/>
            <person name="Li D."/>
            <person name="Tang Q."/>
            <person name="Xiao L."/>
            <person name="Rajput S."/>
            <person name="Deng P."/>
            <person name="Jia W."/>
            <person name="Huang R."/>
            <person name="Zhang M."/>
            <person name="Sun Y."/>
            <person name="Hu J."/>
            <person name="Fu X."/>
            <person name="Schnable P.S."/>
            <person name="Li F."/>
            <person name="Zhang H."/>
            <person name="Feng B."/>
            <person name="Zhu X."/>
            <person name="Liu R."/>
            <person name="Schnable J.C."/>
            <person name="Zhu J.-K."/>
            <person name="Zhang H."/>
        </authorList>
    </citation>
    <scope>NUCLEOTIDE SEQUENCE [LARGE SCALE GENOMIC DNA]</scope>
</reference>
<protein>
    <submittedName>
        <fullName evidence="2">Uncharacterized protein</fullName>
    </submittedName>
</protein>
<feature type="region of interest" description="Disordered" evidence="1">
    <location>
        <begin position="34"/>
        <end position="130"/>
    </location>
</feature>
<evidence type="ECO:0000313" key="2">
    <source>
        <dbReference type="EMBL" id="RLM80230.1"/>
    </source>
</evidence>
<name>A0A3L6QIE9_PANMI</name>
<sequence length="130" mass="13720">MMNSSVIAPSPGWIEANESDVFCTRSGCRKMTKDSLAMAMSDGEASPSRGRRSGRPPAAAPRTALDAVTARRLGAATTSMSAGAWRLKPGGRGIRRTTEMSGDPRSASPSREQARPPSPEPERGMEPPGH</sequence>
<dbReference type="EMBL" id="PQIB02000012">
    <property type="protein sequence ID" value="RLM80230.1"/>
    <property type="molecule type" value="Genomic_DNA"/>
</dbReference>
<feature type="compositionally biased region" description="Basic and acidic residues" evidence="1">
    <location>
        <begin position="120"/>
        <end position="130"/>
    </location>
</feature>
<evidence type="ECO:0000313" key="3">
    <source>
        <dbReference type="Proteomes" id="UP000275267"/>
    </source>
</evidence>
<comment type="caution">
    <text evidence="2">The sequence shown here is derived from an EMBL/GenBank/DDBJ whole genome shotgun (WGS) entry which is preliminary data.</text>
</comment>
<organism evidence="2 3">
    <name type="scientific">Panicum miliaceum</name>
    <name type="common">Proso millet</name>
    <name type="synonym">Broomcorn millet</name>
    <dbReference type="NCBI Taxonomy" id="4540"/>
    <lineage>
        <taxon>Eukaryota</taxon>
        <taxon>Viridiplantae</taxon>
        <taxon>Streptophyta</taxon>
        <taxon>Embryophyta</taxon>
        <taxon>Tracheophyta</taxon>
        <taxon>Spermatophyta</taxon>
        <taxon>Magnoliopsida</taxon>
        <taxon>Liliopsida</taxon>
        <taxon>Poales</taxon>
        <taxon>Poaceae</taxon>
        <taxon>PACMAD clade</taxon>
        <taxon>Panicoideae</taxon>
        <taxon>Panicodae</taxon>
        <taxon>Paniceae</taxon>
        <taxon>Panicinae</taxon>
        <taxon>Panicum</taxon>
        <taxon>Panicum sect. Panicum</taxon>
    </lineage>
</organism>
<keyword evidence="3" id="KW-1185">Reference proteome</keyword>